<proteinExistence type="predicted"/>
<keyword evidence="1" id="KW-0812">Transmembrane</keyword>
<evidence type="ECO:0000313" key="3">
    <source>
        <dbReference type="Proteomes" id="UP000054485"/>
    </source>
</evidence>
<evidence type="ECO:0000256" key="1">
    <source>
        <dbReference type="SAM" id="Phobius"/>
    </source>
</evidence>
<reference evidence="2 3" key="1">
    <citation type="submission" date="2014-04" db="EMBL/GenBank/DDBJ databases">
        <authorList>
            <consortium name="DOE Joint Genome Institute"/>
            <person name="Kuo A."/>
            <person name="Ruytinx J."/>
            <person name="Rineau F."/>
            <person name="Colpaert J."/>
            <person name="Kohler A."/>
            <person name="Nagy L.G."/>
            <person name="Floudas D."/>
            <person name="Copeland A."/>
            <person name="Barry K.W."/>
            <person name="Cichocki N."/>
            <person name="Veneault-Fourrey C."/>
            <person name="LaButti K."/>
            <person name="Lindquist E.A."/>
            <person name="Lipzen A."/>
            <person name="Lundell T."/>
            <person name="Morin E."/>
            <person name="Murat C."/>
            <person name="Sun H."/>
            <person name="Tunlid A."/>
            <person name="Henrissat B."/>
            <person name="Grigoriev I.V."/>
            <person name="Hibbett D.S."/>
            <person name="Martin F."/>
            <person name="Nordberg H.P."/>
            <person name="Cantor M.N."/>
            <person name="Hua S.X."/>
        </authorList>
    </citation>
    <scope>NUCLEOTIDE SEQUENCE [LARGE SCALE GENOMIC DNA]</scope>
    <source>
        <strain evidence="2 3">UH-Slu-Lm8-n1</strain>
    </source>
</reference>
<keyword evidence="3" id="KW-1185">Reference proteome</keyword>
<protein>
    <submittedName>
        <fullName evidence="2">Uncharacterized protein</fullName>
    </submittedName>
</protein>
<dbReference type="Proteomes" id="UP000054485">
    <property type="component" value="Unassembled WGS sequence"/>
</dbReference>
<keyword evidence="1" id="KW-1133">Transmembrane helix</keyword>
<reference evidence="3" key="2">
    <citation type="submission" date="2015-01" db="EMBL/GenBank/DDBJ databases">
        <title>Evolutionary Origins and Diversification of the Mycorrhizal Mutualists.</title>
        <authorList>
            <consortium name="DOE Joint Genome Institute"/>
            <consortium name="Mycorrhizal Genomics Consortium"/>
            <person name="Kohler A."/>
            <person name="Kuo A."/>
            <person name="Nagy L.G."/>
            <person name="Floudas D."/>
            <person name="Copeland A."/>
            <person name="Barry K.W."/>
            <person name="Cichocki N."/>
            <person name="Veneault-Fourrey C."/>
            <person name="LaButti K."/>
            <person name="Lindquist E.A."/>
            <person name="Lipzen A."/>
            <person name="Lundell T."/>
            <person name="Morin E."/>
            <person name="Murat C."/>
            <person name="Riley R."/>
            <person name="Ohm R."/>
            <person name="Sun H."/>
            <person name="Tunlid A."/>
            <person name="Henrissat B."/>
            <person name="Grigoriev I.V."/>
            <person name="Hibbett D.S."/>
            <person name="Martin F."/>
        </authorList>
    </citation>
    <scope>NUCLEOTIDE SEQUENCE [LARGE SCALE GENOMIC DNA]</scope>
    <source>
        <strain evidence="3">UH-Slu-Lm8-n1</strain>
    </source>
</reference>
<dbReference type="AlphaFoldDB" id="A0A0D0AWJ7"/>
<feature type="transmembrane region" description="Helical" evidence="1">
    <location>
        <begin position="75"/>
        <end position="102"/>
    </location>
</feature>
<gene>
    <name evidence="2" type="ORF">CY34DRAFT_156418</name>
</gene>
<evidence type="ECO:0000313" key="2">
    <source>
        <dbReference type="EMBL" id="KIK42229.1"/>
    </source>
</evidence>
<name>A0A0D0AWJ7_9AGAM</name>
<sequence>MSVSSHGPTSKAASLKRTHCWHCHAETRLSFCPDRISSPIFRARPCSQWYSLLSLPCTSISSPPHPHRCLPFQHILAFSFLLGSSVLHFLFLIVSSSCNWWLEGDRSIGRSDSKSSAQSMRKSPRPCLLWGHIHVHQTRDTEHQLFESHHIVRHFFFRSGDGFLVGLTGKIFQGEQQKYLTKVKEFT</sequence>
<dbReference type="HOGENOM" id="CLU_1448623_0_0_1"/>
<accession>A0A0D0AWJ7</accession>
<dbReference type="InParanoid" id="A0A0D0AWJ7"/>
<organism evidence="2 3">
    <name type="scientific">Suillus luteus UH-Slu-Lm8-n1</name>
    <dbReference type="NCBI Taxonomy" id="930992"/>
    <lineage>
        <taxon>Eukaryota</taxon>
        <taxon>Fungi</taxon>
        <taxon>Dikarya</taxon>
        <taxon>Basidiomycota</taxon>
        <taxon>Agaricomycotina</taxon>
        <taxon>Agaricomycetes</taxon>
        <taxon>Agaricomycetidae</taxon>
        <taxon>Boletales</taxon>
        <taxon>Suillineae</taxon>
        <taxon>Suillaceae</taxon>
        <taxon>Suillus</taxon>
    </lineage>
</organism>
<dbReference type="EMBL" id="KN835244">
    <property type="protein sequence ID" value="KIK42229.1"/>
    <property type="molecule type" value="Genomic_DNA"/>
</dbReference>
<keyword evidence="1" id="KW-0472">Membrane</keyword>